<dbReference type="GO" id="GO:0003677">
    <property type="term" value="F:DNA binding"/>
    <property type="evidence" value="ECO:0007669"/>
    <property type="project" value="UniProtKB-KW"/>
</dbReference>
<evidence type="ECO:0000259" key="5">
    <source>
        <dbReference type="PROSITE" id="PS50931"/>
    </source>
</evidence>
<evidence type="ECO:0000313" key="6">
    <source>
        <dbReference type="EMBL" id="GAN38032.1"/>
    </source>
</evidence>
<dbReference type="SUPFAM" id="SSF46785">
    <property type="entry name" value="Winged helix' DNA-binding domain"/>
    <property type="match status" value="1"/>
</dbReference>
<comment type="similarity">
    <text evidence="1">Belongs to the LysR transcriptional regulatory family.</text>
</comment>
<organism evidence="6 7">
    <name type="scientific">Lacticaseibacillus paracasei NRIC 0644</name>
    <dbReference type="NCBI Taxonomy" id="1435038"/>
    <lineage>
        <taxon>Bacteria</taxon>
        <taxon>Bacillati</taxon>
        <taxon>Bacillota</taxon>
        <taxon>Bacilli</taxon>
        <taxon>Lactobacillales</taxon>
        <taxon>Lactobacillaceae</taxon>
        <taxon>Lacticaseibacillus</taxon>
    </lineage>
</organism>
<dbReference type="Gene3D" id="3.40.190.10">
    <property type="entry name" value="Periplasmic binding protein-like II"/>
    <property type="match status" value="2"/>
</dbReference>
<dbReference type="GO" id="GO:0032993">
    <property type="term" value="C:protein-DNA complex"/>
    <property type="evidence" value="ECO:0007669"/>
    <property type="project" value="TreeGrafter"/>
</dbReference>
<dbReference type="InterPro" id="IPR005119">
    <property type="entry name" value="LysR_subst-bd"/>
</dbReference>
<comment type="caution">
    <text evidence="6">The sequence shown here is derived from an EMBL/GenBank/DDBJ whole genome shotgun (WGS) entry which is preliminary data.</text>
</comment>
<keyword evidence="4" id="KW-0804">Transcription</keyword>
<dbReference type="InterPro" id="IPR000847">
    <property type="entry name" value="LysR_HTH_N"/>
</dbReference>
<accession>A0A0C9QE26</accession>
<sequence>MRLLQLNYFLNVAVTQNISRSARTLNVSQPSLSRSIHDLEAELGVPLFTRNGHSLALNDAGRRFAIQVRAGLNEVNHAVRDLHRFSEINSNQVTLRFESSTAVLPGLLERLDSELPMIHIHLMQNGFEQDRLHHYDFEFTTKPVFNNRNFHLLKEEIIVRFPKAHCKTSDMEVHPEELVKWPLIMTESNPLRDQMTSMLQQAGVTVRPSFVTGDRQTILGLVRAGQGICFMPQYSWAGTDVSGTVAYHFAPQKVFRDIYLSATESTMRLPYRSEIADAIQRYFVDLVAD</sequence>
<dbReference type="Gene3D" id="1.10.10.10">
    <property type="entry name" value="Winged helix-like DNA-binding domain superfamily/Winged helix DNA-binding domain"/>
    <property type="match status" value="1"/>
</dbReference>
<evidence type="ECO:0000256" key="1">
    <source>
        <dbReference type="ARBA" id="ARBA00009437"/>
    </source>
</evidence>
<keyword evidence="3" id="KW-0238">DNA-binding</keyword>
<reference evidence="7" key="1">
    <citation type="submission" date="2014-05" db="EMBL/GenBank/DDBJ databases">
        <title>Whole genome sequencing of Lactobacillus casei NRIC0644.</title>
        <authorList>
            <person name="Atarashi H."/>
            <person name="Yoshida Y."/>
            <person name="Fujimura S."/>
            <person name="Tanaka N."/>
            <person name="Shiwa Y."/>
            <person name="Yoshikawa H."/>
            <person name="Okada S."/>
            <person name="Nakagawa J."/>
        </authorList>
    </citation>
    <scope>NUCLEOTIDE SEQUENCE [LARGE SCALE GENOMIC DNA]</scope>
    <source>
        <strain evidence="7">NRIC0644</strain>
    </source>
</reference>
<name>A0A0C9QE26_LACPA</name>
<dbReference type="EMBL" id="BAYM01000390">
    <property type="protein sequence ID" value="GAN38032.1"/>
    <property type="molecule type" value="Genomic_DNA"/>
</dbReference>
<evidence type="ECO:0000256" key="3">
    <source>
        <dbReference type="ARBA" id="ARBA00023125"/>
    </source>
</evidence>
<dbReference type="InterPro" id="IPR036388">
    <property type="entry name" value="WH-like_DNA-bd_sf"/>
</dbReference>
<dbReference type="GO" id="GO:0003700">
    <property type="term" value="F:DNA-binding transcription factor activity"/>
    <property type="evidence" value="ECO:0007669"/>
    <property type="project" value="InterPro"/>
</dbReference>
<dbReference type="PROSITE" id="PS50931">
    <property type="entry name" value="HTH_LYSR"/>
    <property type="match status" value="1"/>
</dbReference>
<dbReference type="InterPro" id="IPR036390">
    <property type="entry name" value="WH_DNA-bd_sf"/>
</dbReference>
<dbReference type="PRINTS" id="PR00039">
    <property type="entry name" value="HTHLYSR"/>
</dbReference>
<dbReference type="RefSeq" id="WP_003583537.1">
    <property type="nucleotide sequence ID" value="NZ_BAYM01000390.1"/>
</dbReference>
<evidence type="ECO:0000256" key="4">
    <source>
        <dbReference type="ARBA" id="ARBA00023163"/>
    </source>
</evidence>
<dbReference type="CDD" id="cd05466">
    <property type="entry name" value="PBP2_LTTR_substrate"/>
    <property type="match status" value="1"/>
</dbReference>
<gene>
    <name evidence="6" type="ORF">LC0644_2621</name>
</gene>
<dbReference type="Pfam" id="PF03466">
    <property type="entry name" value="LysR_substrate"/>
    <property type="match status" value="1"/>
</dbReference>
<dbReference type="Proteomes" id="UP000032552">
    <property type="component" value="Unassembled WGS sequence"/>
</dbReference>
<dbReference type="SUPFAM" id="SSF53850">
    <property type="entry name" value="Periplasmic binding protein-like II"/>
    <property type="match status" value="1"/>
</dbReference>
<dbReference type="AlphaFoldDB" id="A0A0C9QE26"/>
<dbReference type="PANTHER" id="PTHR30346">
    <property type="entry name" value="TRANSCRIPTIONAL DUAL REGULATOR HCAR-RELATED"/>
    <property type="match status" value="1"/>
</dbReference>
<keyword evidence="2" id="KW-0805">Transcription regulation</keyword>
<feature type="domain" description="HTH lysR-type" evidence="5">
    <location>
        <begin position="1"/>
        <end position="58"/>
    </location>
</feature>
<protein>
    <submittedName>
        <fullName evidence="6">LysR family transcriptional regulator</fullName>
    </submittedName>
</protein>
<dbReference type="PANTHER" id="PTHR30346:SF28">
    <property type="entry name" value="HTH-TYPE TRANSCRIPTIONAL REGULATOR CYNR"/>
    <property type="match status" value="1"/>
</dbReference>
<dbReference type="Pfam" id="PF00126">
    <property type="entry name" value="HTH_1"/>
    <property type="match status" value="1"/>
</dbReference>
<evidence type="ECO:0000256" key="2">
    <source>
        <dbReference type="ARBA" id="ARBA00023015"/>
    </source>
</evidence>
<evidence type="ECO:0000313" key="7">
    <source>
        <dbReference type="Proteomes" id="UP000032552"/>
    </source>
</evidence>
<proteinExistence type="inferred from homology"/>
<dbReference type="FunFam" id="1.10.10.10:FF:000001">
    <property type="entry name" value="LysR family transcriptional regulator"/>
    <property type="match status" value="1"/>
</dbReference>